<evidence type="ECO:0000313" key="2">
    <source>
        <dbReference type="Proteomes" id="UP000005234"/>
    </source>
</evidence>
<dbReference type="Proteomes" id="UP000005234">
    <property type="component" value="Chromosome"/>
</dbReference>
<protein>
    <submittedName>
        <fullName evidence="1">Uncharacterized protein</fullName>
    </submittedName>
</protein>
<dbReference type="EMBL" id="CP003350">
    <property type="protein sequence ID" value="AFC86355.1"/>
    <property type="molecule type" value="Genomic_DNA"/>
</dbReference>
<proteinExistence type="predicted"/>
<reference evidence="1" key="1">
    <citation type="submission" date="2012-02" db="EMBL/GenBank/DDBJ databases">
        <title>The complete genome of Frateuria aurantia DSM 6220.</title>
        <authorList>
            <consortium name="US DOE Joint Genome Institute (JGI-PGF)"/>
            <person name="Lucas S."/>
            <person name="Copeland A."/>
            <person name="Lapidus A."/>
            <person name="Glavina del Rio T."/>
            <person name="Dalin E."/>
            <person name="Tice H."/>
            <person name="Bruce D."/>
            <person name="Goodwin L."/>
            <person name="Pitluck S."/>
            <person name="Peters L."/>
            <person name="Ovchinnikova G."/>
            <person name="Teshima H."/>
            <person name="Kyrpides N."/>
            <person name="Mavromatis K."/>
            <person name="Ivanova N."/>
            <person name="Brettin T."/>
            <person name="Detter J.C."/>
            <person name="Han C."/>
            <person name="Larimer F."/>
            <person name="Land M."/>
            <person name="Hauser L."/>
            <person name="Markowitz V."/>
            <person name="Cheng J.-F."/>
            <person name="Hugenholtz P."/>
            <person name="Woyke T."/>
            <person name="Wu D."/>
            <person name="Brambilla E."/>
            <person name="Klenk H.-P."/>
            <person name="Eisen J.A."/>
        </authorList>
    </citation>
    <scope>NUCLEOTIDE SEQUENCE</scope>
    <source>
        <strain evidence="1">DSM 6220</strain>
    </source>
</reference>
<gene>
    <name evidence="1" type="ordered locus">Fraau_1968</name>
</gene>
<dbReference type="AlphaFoldDB" id="H8L1U4"/>
<keyword evidence="2" id="KW-1185">Reference proteome</keyword>
<dbReference type="KEGG" id="fau:Fraau_1968"/>
<accession>H8L1U4</accession>
<dbReference type="STRING" id="767434.Fraau_1968"/>
<evidence type="ECO:0000313" key="1">
    <source>
        <dbReference type="EMBL" id="AFC86355.1"/>
    </source>
</evidence>
<organism evidence="1 2">
    <name type="scientific">Frateuria aurantia (strain ATCC 33424 / DSM 6220 / KCTC 2777 / LMG 1558 / NBRC 3245 / NCIMB 13370)</name>
    <name type="common">Acetobacter aurantius</name>
    <dbReference type="NCBI Taxonomy" id="767434"/>
    <lineage>
        <taxon>Bacteria</taxon>
        <taxon>Pseudomonadati</taxon>
        <taxon>Pseudomonadota</taxon>
        <taxon>Gammaproteobacteria</taxon>
        <taxon>Lysobacterales</taxon>
        <taxon>Rhodanobacteraceae</taxon>
        <taxon>Frateuria</taxon>
    </lineage>
</organism>
<dbReference type="RefSeq" id="WP_014403358.1">
    <property type="nucleotide sequence ID" value="NC_017033.1"/>
</dbReference>
<dbReference type="HOGENOM" id="CLU_3233949_0_0_6"/>
<sequence>MHFKSAQYRLLASMPQYLDYTMGQLAALCTVNPKFPLIAGGIQ</sequence>
<name>H8L1U4_FRAAD</name>